<organism evidence="2 3">
    <name type="scientific">Papaver somniferum</name>
    <name type="common">Opium poppy</name>
    <dbReference type="NCBI Taxonomy" id="3469"/>
    <lineage>
        <taxon>Eukaryota</taxon>
        <taxon>Viridiplantae</taxon>
        <taxon>Streptophyta</taxon>
        <taxon>Embryophyta</taxon>
        <taxon>Tracheophyta</taxon>
        <taxon>Spermatophyta</taxon>
        <taxon>Magnoliopsida</taxon>
        <taxon>Ranunculales</taxon>
        <taxon>Papaveraceae</taxon>
        <taxon>Papaveroideae</taxon>
        <taxon>Papaver</taxon>
    </lineage>
</organism>
<dbReference type="STRING" id="3469.A0A4Y7IUP4"/>
<dbReference type="InterPro" id="IPR036770">
    <property type="entry name" value="Ankyrin_rpt-contain_sf"/>
</dbReference>
<evidence type="ECO:0000256" key="1">
    <source>
        <dbReference type="PROSITE-ProRule" id="PRU00023"/>
    </source>
</evidence>
<keyword evidence="1" id="KW-0040">ANK repeat</keyword>
<dbReference type="AlphaFoldDB" id="A0A4Y7IUP4"/>
<name>A0A4Y7IUP4_PAPSO</name>
<gene>
    <name evidence="2" type="ORF">C5167_019638</name>
</gene>
<protein>
    <submittedName>
        <fullName evidence="2">Uncharacterized protein</fullName>
    </submittedName>
</protein>
<reference evidence="2 3" key="1">
    <citation type="journal article" date="2018" name="Science">
        <title>The opium poppy genome and morphinan production.</title>
        <authorList>
            <person name="Guo L."/>
            <person name="Winzer T."/>
            <person name="Yang X."/>
            <person name="Li Y."/>
            <person name="Ning Z."/>
            <person name="He Z."/>
            <person name="Teodor R."/>
            <person name="Lu Y."/>
            <person name="Bowser T.A."/>
            <person name="Graham I.A."/>
            <person name="Ye K."/>
        </authorList>
    </citation>
    <scope>NUCLEOTIDE SEQUENCE [LARGE SCALE GENOMIC DNA]</scope>
    <source>
        <strain evidence="3">cv. HN1</strain>
        <tissue evidence="2">Leaves</tissue>
    </source>
</reference>
<dbReference type="Pfam" id="PF00023">
    <property type="entry name" value="Ank"/>
    <property type="match status" value="1"/>
</dbReference>
<feature type="non-terminal residue" evidence="2">
    <location>
        <position position="72"/>
    </location>
</feature>
<dbReference type="OMA" id="LMVACMY"/>
<feature type="repeat" description="ANK" evidence="1">
    <location>
        <begin position="39"/>
        <end position="72"/>
    </location>
</feature>
<dbReference type="Gene3D" id="1.25.40.20">
    <property type="entry name" value="Ankyrin repeat-containing domain"/>
    <property type="match status" value="1"/>
</dbReference>
<keyword evidence="3" id="KW-1185">Reference proteome</keyword>
<dbReference type="PROSITE" id="PS50297">
    <property type="entry name" value="ANK_REP_REGION"/>
    <property type="match status" value="1"/>
</dbReference>
<dbReference type="Proteomes" id="UP000316621">
    <property type="component" value="Chromosome 2"/>
</dbReference>
<proteinExistence type="predicted"/>
<sequence length="72" mass="7956">MGKQQSKEKLLYQQVRIGNIVKIRALRGKGVGLEWVDKQGDTPLMVACMYPKLIHVARTLIELGADVNAAPP</sequence>
<dbReference type="Gramene" id="RZC51208">
    <property type="protein sequence ID" value="RZC51208"/>
    <property type="gene ID" value="C5167_019638"/>
</dbReference>
<dbReference type="EMBL" id="CM010716">
    <property type="protein sequence ID" value="RZC51208.1"/>
    <property type="molecule type" value="Genomic_DNA"/>
</dbReference>
<accession>A0A4Y7IUP4</accession>
<dbReference type="InterPro" id="IPR002110">
    <property type="entry name" value="Ankyrin_rpt"/>
</dbReference>
<dbReference type="SUPFAM" id="SSF48403">
    <property type="entry name" value="Ankyrin repeat"/>
    <property type="match status" value="1"/>
</dbReference>
<evidence type="ECO:0000313" key="2">
    <source>
        <dbReference type="EMBL" id="RZC51208.1"/>
    </source>
</evidence>
<dbReference type="PROSITE" id="PS50088">
    <property type="entry name" value="ANK_REPEAT"/>
    <property type="match status" value="1"/>
</dbReference>
<evidence type="ECO:0000313" key="3">
    <source>
        <dbReference type="Proteomes" id="UP000316621"/>
    </source>
</evidence>
<dbReference type="SMART" id="SM00248">
    <property type="entry name" value="ANK"/>
    <property type="match status" value="1"/>
</dbReference>